<dbReference type="PROSITE" id="PS50809">
    <property type="entry name" value="DM_2"/>
    <property type="match status" value="1"/>
</dbReference>
<sequence length="372" mass="40515">MSSRTCTKCRLHGIVEPLKGHKRDCPFANCCCVHCASHDNILSHKNSLRVDQNDKARLWRSSLSRRPAARASSASTSTPVTVPSFPEMAMSGGQLEATELALQVADLDDSKAVVEKAQTKAEKRKAKQVVQLERHRVLYKSINSYSKEVASSSPDLSPLEVLKTAIQLHQHQPKELSAEPRSSKALPLAQAPIIETRQHQRSSAQVPAPPLKLDEKLGQLKAVLPLASDVKLVTLLARENGDMNAVVQKILEEPTECDALDEGAAYGGCRVIDLTNDVSDDPSPSGGIQSESVLSCVRDIDVKVGTLRDIMETVKEKEASQLSAQNLLSFHRPRAQSTDFGEPNVTSELLSTPEENLRAKRAESLPGARTKA</sequence>
<dbReference type="PROSITE" id="PS40000">
    <property type="entry name" value="DM_1"/>
    <property type="match status" value="1"/>
</dbReference>
<evidence type="ECO:0000256" key="6">
    <source>
        <dbReference type="SAM" id="MobiDB-lite"/>
    </source>
</evidence>
<evidence type="ECO:0000256" key="2">
    <source>
        <dbReference type="ARBA" id="ARBA00022833"/>
    </source>
</evidence>
<dbReference type="InterPro" id="IPR001275">
    <property type="entry name" value="DM_DNA-bd"/>
</dbReference>
<dbReference type="InterPro" id="IPR036407">
    <property type="entry name" value="DM_DNA-bd_sf"/>
</dbReference>
<protein>
    <submittedName>
        <fullName evidence="8">DMRTA motif</fullName>
    </submittedName>
</protein>
<keyword evidence="3 5" id="KW-0238">DNA-binding</keyword>
<keyword evidence="1 5" id="KW-0479">Metal-binding</keyword>
<dbReference type="GO" id="GO:0043565">
    <property type="term" value="F:sequence-specific DNA binding"/>
    <property type="evidence" value="ECO:0007669"/>
    <property type="project" value="InterPro"/>
</dbReference>
<evidence type="ECO:0000256" key="5">
    <source>
        <dbReference type="PROSITE-ProRule" id="PRU00070"/>
    </source>
</evidence>
<comment type="caution">
    <text evidence="8">The sequence shown here is derived from an EMBL/GenBank/DDBJ whole genome shotgun (WGS) entry which is preliminary data.</text>
</comment>
<comment type="subcellular location">
    <subcellularLocation>
        <location evidence="5">Nucleus</location>
    </subcellularLocation>
</comment>
<dbReference type="AlphaFoldDB" id="A0A9X0D6P1"/>
<gene>
    <name evidence="8" type="primary">DMRTA1_2</name>
    <name evidence="8" type="ORF">OS493_031686</name>
</gene>
<organism evidence="8 9">
    <name type="scientific">Desmophyllum pertusum</name>
    <dbReference type="NCBI Taxonomy" id="174260"/>
    <lineage>
        <taxon>Eukaryota</taxon>
        <taxon>Metazoa</taxon>
        <taxon>Cnidaria</taxon>
        <taxon>Anthozoa</taxon>
        <taxon>Hexacorallia</taxon>
        <taxon>Scleractinia</taxon>
        <taxon>Caryophylliina</taxon>
        <taxon>Caryophylliidae</taxon>
        <taxon>Desmophyllum</taxon>
    </lineage>
</organism>
<feature type="region of interest" description="Disordered" evidence="6">
    <location>
        <begin position="333"/>
        <end position="372"/>
    </location>
</feature>
<evidence type="ECO:0000256" key="4">
    <source>
        <dbReference type="ARBA" id="ARBA00023242"/>
    </source>
</evidence>
<evidence type="ECO:0000259" key="7">
    <source>
        <dbReference type="PROSITE" id="PS50809"/>
    </source>
</evidence>
<evidence type="ECO:0000256" key="3">
    <source>
        <dbReference type="ARBA" id="ARBA00023125"/>
    </source>
</evidence>
<reference evidence="8" key="1">
    <citation type="submission" date="2023-01" db="EMBL/GenBank/DDBJ databases">
        <title>Genome assembly of the deep-sea coral Lophelia pertusa.</title>
        <authorList>
            <person name="Herrera S."/>
            <person name="Cordes E."/>
        </authorList>
    </citation>
    <scope>NUCLEOTIDE SEQUENCE</scope>
    <source>
        <strain evidence="8">USNM1676648</strain>
        <tissue evidence="8">Polyp</tissue>
    </source>
</reference>
<dbReference type="GO" id="GO:0006355">
    <property type="term" value="P:regulation of DNA-templated transcription"/>
    <property type="evidence" value="ECO:0007669"/>
    <property type="project" value="InterPro"/>
</dbReference>
<dbReference type="Gene3D" id="4.10.1040.10">
    <property type="entry name" value="DM DNA-binding domain"/>
    <property type="match status" value="1"/>
</dbReference>
<evidence type="ECO:0000313" key="9">
    <source>
        <dbReference type="Proteomes" id="UP001163046"/>
    </source>
</evidence>
<evidence type="ECO:0000256" key="1">
    <source>
        <dbReference type="ARBA" id="ARBA00022723"/>
    </source>
</evidence>
<feature type="DNA-binding region" description="DM" evidence="5">
    <location>
        <begin position="6"/>
        <end position="60"/>
    </location>
</feature>
<keyword evidence="4 5" id="KW-0539">Nucleus</keyword>
<dbReference type="EMBL" id="MU825433">
    <property type="protein sequence ID" value="KAJ7389442.1"/>
    <property type="molecule type" value="Genomic_DNA"/>
</dbReference>
<proteinExistence type="predicted"/>
<dbReference type="Proteomes" id="UP001163046">
    <property type="component" value="Unassembled WGS sequence"/>
</dbReference>
<dbReference type="SUPFAM" id="SSF82927">
    <property type="entry name" value="Cysteine-rich DNA binding domain, (DM domain)"/>
    <property type="match status" value="1"/>
</dbReference>
<feature type="compositionally biased region" description="Polar residues" evidence="6">
    <location>
        <begin position="335"/>
        <end position="354"/>
    </location>
</feature>
<evidence type="ECO:0000313" key="8">
    <source>
        <dbReference type="EMBL" id="KAJ7389442.1"/>
    </source>
</evidence>
<dbReference type="GO" id="GO:0005634">
    <property type="term" value="C:nucleus"/>
    <property type="evidence" value="ECO:0007669"/>
    <property type="project" value="UniProtKB-SubCell"/>
</dbReference>
<name>A0A9X0D6P1_9CNID</name>
<keyword evidence="2 5" id="KW-0862">Zinc</keyword>
<dbReference type="GO" id="GO:0046872">
    <property type="term" value="F:metal ion binding"/>
    <property type="evidence" value="ECO:0007669"/>
    <property type="project" value="UniProtKB-KW"/>
</dbReference>
<dbReference type="Pfam" id="PF00751">
    <property type="entry name" value="DM"/>
    <property type="match status" value="1"/>
</dbReference>
<feature type="region of interest" description="Disordered" evidence="6">
    <location>
        <begin position="62"/>
        <end position="83"/>
    </location>
</feature>
<dbReference type="OrthoDB" id="5945705at2759"/>
<keyword evidence="9" id="KW-1185">Reference proteome</keyword>
<feature type="domain" description="DM" evidence="7">
    <location>
        <begin position="6"/>
        <end position="60"/>
    </location>
</feature>
<accession>A0A9X0D6P1</accession>
<dbReference type="SMART" id="SM00301">
    <property type="entry name" value="DM"/>
    <property type="match status" value="1"/>
</dbReference>